<proteinExistence type="predicted"/>
<dbReference type="OrthoDB" id="8810564at2"/>
<evidence type="ECO:0000313" key="2">
    <source>
        <dbReference type="EMBL" id="KJA11066.1"/>
    </source>
</evidence>
<feature type="transmembrane region" description="Helical" evidence="1">
    <location>
        <begin position="21"/>
        <end position="41"/>
    </location>
</feature>
<feature type="transmembrane region" description="Helical" evidence="1">
    <location>
        <begin position="80"/>
        <end position="100"/>
    </location>
</feature>
<evidence type="ECO:0000256" key="1">
    <source>
        <dbReference type="SAM" id="Phobius"/>
    </source>
</evidence>
<gene>
    <name evidence="2" type="ORF">RP29_07740</name>
</gene>
<dbReference type="AlphaFoldDB" id="A0A0D7K9M4"/>
<dbReference type="RefSeq" id="WP_044397125.1">
    <property type="nucleotide sequence ID" value="NZ_JXYQ01000021.1"/>
</dbReference>
<dbReference type="Proteomes" id="UP000032566">
    <property type="component" value="Unassembled WGS sequence"/>
</dbReference>
<organism evidence="2 3">
    <name type="scientific">Acidovorax temperans</name>
    <dbReference type="NCBI Taxonomy" id="80878"/>
    <lineage>
        <taxon>Bacteria</taxon>
        <taxon>Pseudomonadati</taxon>
        <taxon>Pseudomonadota</taxon>
        <taxon>Betaproteobacteria</taxon>
        <taxon>Burkholderiales</taxon>
        <taxon>Comamonadaceae</taxon>
        <taxon>Acidovorax</taxon>
    </lineage>
</organism>
<keyword evidence="3" id="KW-1185">Reference proteome</keyword>
<feature type="transmembrane region" description="Helical" evidence="1">
    <location>
        <begin position="53"/>
        <end position="73"/>
    </location>
</feature>
<sequence>MPHAAPPTPLPRHHPNRGVAPALLAAVLGYLLLSAWVYAPAWERAFRSDASPVAWLSSALLLTLSITALRLLGERALPRLLGAWLAVAFLALALDEQFMLHELWKFRCHEWTTACQHSTVREAPMLAVAVIGLFTLAWLHRALLHPGTRTLLWAGLAVGWLAIAVDQWPEAQAHLPHLPHLPELPPLLATLEEGFEVVAEALVLGALLRQPGRKD</sequence>
<keyword evidence="1" id="KW-1133">Transmembrane helix</keyword>
<dbReference type="STRING" id="80878.RP29_07740"/>
<keyword evidence="1" id="KW-0812">Transmembrane</keyword>
<name>A0A0D7K9M4_9BURK</name>
<reference evidence="2 3" key="1">
    <citation type="submission" date="2014-12" db="EMBL/GenBank/DDBJ databases">
        <title>Isolation of bacteria from lake water.</title>
        <authorList>
            <person name="Sheng K.-Y."/>
            <person name="Chin P.-S."/>
            <person name="Chan K.-G."/>
            <person name="Tan G.S."/>
        </authorList>
    </citation>
    <scope>NUCLEOTIDE SEQUENCE [LARGE SCALE GENOMIC DNA]</scope>
    <source>
        <strain evidence="2 3">KY4</strain>
    </source>
</reference>
<dbReference type="EMBL" id="JXYQ01000021">
    <property type="protein sequence ID" value="KJA11066.1"/>
    <property type="molecule type" value="Genomic_DNA"/>
</dbReference>
<dbReference type="PATRIC" id="fig|80878.5.peg.1059"/>
<accession>A0A0D7K9M4</accession>
<feature type="transmembrane region" description="Helical" evidence="1">
    <location>
        <begin position="151"/>
        <end position="168"/>
    </location>
</feature>
<evidence type="ECO:0000313" key="3">
    <source>
        <dbReference type="Proteomes" id="UP000032566"/>
    </source>
</evidence>
<keyword evidence="1" id="KW-0472">Membrane</keyword>
<protein>
    <submittedName>
        <fullName evidence="2">Uncharacterized protein</fullName>
    </submittedName>
</protein>
<feature type="transmembrane region" description="Helical" evidence="1">
    <location>
        <begin position="120"/>
        <end position="139"/>
    </location>
</feature>
<comment type="caution">
    <text evidence="2">The sequence shown here is derived from an EMBL/GenBank/DDBJ whole genome shotgun (WGS) entry which is preliminary data.</text>
</comment>